<evidence type="ECO:0000256" key="1">
    <source>
        <dbReference type="SAM" id="Phobius"/>
    </source>
</evidence>
<feature type="transmembrane region" description="Helical" evidence="1">
    <location>
        <begin position="56"/>
        <end position="75"/>
    </location>
</feature>
<dbReference type="RefSeq" id="WP_190953793.1">
    <property type="nucleotide sequence ID" value="NZ_JACJTU010000002.1"/>
</dbReference>
<comment type="caution">
    <text evidence="2">The sequence shown here is derived from an EMBL/GenBank/DDBJ whole genome shotgun (WGS) entry which is preliminary data.</text>
</comment>
<evidence type="ECO:0008006" key="4">
    <source>
        <dbReference type="Google" id="ProtNLM"/>
    </source>
</evidence>
<keyword evidence="1" id="KW-0472">Membrane</keyword>
<evidence type="ECO:0000313" key="3">
    <source>
        <dbReference type="Proteomes" id="UP000637383"/>
    </source>
</evidence>
<sequence>MSNQQTNDNFWTEWVLVNAVSFCVCFAMISLFITPIVPGLAQWLILKKQINRLSRWWMLTNFVGVFVVAIVFFYLLNYNFRSFCTKYVDSNVCWVISYTTCSAIGGAITGAYQWLLLRRHILLANLWIVWTLTSALGWTISGALSSTISWNVSVIASNLVLALVSFGIIFGTVNGIITGIVLVWLLQRPRY</sequence>
<feature type="transmembrane region" description="Helical" evidence="1">
    <location>
        <begin position="122"/>
        <end position="140"/>
    </location>
</feature>
<evidence type="ECO:0000313" key="2">
    <source>
        <dbReference type="EMBL" id="MBD2733045.1"/>
    </source>
</evidence>
<organism evidence="2 3">
    <name type="scientific">Nostoc paludosum FACHB-159</name>
    <dbReference type="NCBI Taxonomy" id="2692908"/>
    <lineage>
        <taxon>Bacteria</taxon>
        <taxon>Bacillati</taxon>
        <taxon>Cyanobacteriota</taxon>
        <taxon>Cyanophyceae</taxon>
        <taxon>Nostocales</taxon>
        <taxon>Nostocaceae</taxon>
        <taxon>Nostoc</taxon>
    </lineage>
</organism>
<reference evidence="2 3" key="1">
    <citation type="journal article" date="2020" name="ISME J.">
        <title>Comparative genomics reveals insights into cyanobacterial evolution and habitat adaptation.</title>
        <authorList>
            <person name="Chen M.Y."/>
            <person name="Teng W.K."/>
            <person name="Zhao L."/>
            <person name="Hu C.X."/>
            <person name="Zhou Y.K."/>
            <person name="Han B.P."/>
            <person name="Song L.R."/>
            <person name="Shu W.S."/>
        </authorList>
    </citation>
    <scope>NUCLEOTIDE SEQUENCE [LARGE SCALE GENOMIC DNA]</scope>
    <source>
        <strain evidence="2 3">FACHB-159</strain>
    </source>
</reference>
<dbReference type="Proteomes" id="UP000637383">
    <property type="component" value="Unassembled WGS sequence"/>
</dbReference>
<dbReference type="EMBL" id="JACJTU010000002">
    <property type="protein sequence ID" value="MBD2733045.1"/>
    <property type="molecule type" value="Genomic_DNA"/>
</dbReference>
<protein>
    <recommendedName>
        <fullName evidence="4">DUF4870 domain-containing protein</fullName>
    </recommendedName>
</protein>
<proteinExistence type="predicted"/>
<name>A0ABR8K1U7_9NOSO</name>
<keyword evidence="1" id="KW-1133">Transmembrane helix</keyword>
<feature type="transmembrane region" description="Helical" evidence="1">
    <location>
        <begin position="95"/>
        <end position="115"/>
    </location>
</feature>
<keyword evidence="1" id="KW-0812">Transmembrane</keyword>
<accession>A0ABR8K1U7</accession>
<keyword evidence="3" id="KW-1185">Reference proteome</keyword>
<gene>
    <name evidence="2" type="ORF">H6H03_03835</name>
</gene>
<feature type="transmembrane region" description="Helical" evidence="1">
    <location>
        <begin position="160"/>
        <end position="186"/>
    </location>
</feature>
<feature type="transmembrane region" description="Helical" evidence="1">
    <location>
        <begin position="19"/>
        <end position="44"/>
    </location>
</feature>